<feature type="transmembrane region" description="Helical" evidence="9">
    <location>
        <begin position="205"/>
        <end position="225"/>
    </location>
</feature>
<feature type="transmembrane region" description="Helical" evidence="9">
    <location>
        <begin position="360"/>
        <end position="379"/>
    </location>
</feature>
<dbReference type="GeneID" id="63842954"/>
<dbReference type="Pfam" id="PF02487">
    <property type="entry name" value="CLN3"/>
    <property type="match status" value="1"/>
</dbReference>
<dbReference type="InterPro" id="IPR003492">
    <property type="entry name" value="Battenin_disease_Cln3"/>
</dbReference>
<evidence type="ECO:0000256" key="1">
    <source>
        <dbReference type="ARBA" id="ARBA00004127"/>
    </source>
</evidence>
<evidence type="ECO:0000313" key="10">
    <source>
        <dbReference type="EMBL" id="KAF3764031.1"/>
    </source>
</evidence>
<evidence type="ECO:0008006" key="12">
    <source>
        <dbReference type="Google" id="ProtNLM"/>
    </source>
</evidence>
<evidence type="ECO:0000256" key="2">
    <source>
        <dbReference type="ARBA" id="ARBA00007467"/>
    </source>
</evidence>
<feature type="transmembrane region" description="Helical" evidence="9">
    <location>
        <begin position="176"/>
        <end position="199"/>
    </location>
</feature>
<evidence type="ECO:0000256" key="7">
    <source>
        <dbReference type="ARBA" id="ARBA00023136"/>
    </source>
</evidence>
<evidence type="ECO:0000256" key="5">
    <source>
        <dbReference type="ARBA" id="ARBA00022970"/>
    </source>
</evidence>
<dbReference type="PANTHER" id="PTHR10981">
    <property type="entry name" value="BATTENIN"/>
    <property type="match status" value="1"/>
</dbReference>
<keyword evidence="3" id="KW-0813">Transport</keyword>
<keyword evidence="4 9" id="KW-0812">Transmembrane</keyword>
<dbReference type="InterPro" id="IPR036259">
    <property type="entry name" value="MFS_trans_sf"/>
</dbReference>
<evidence type="ECO:0000256" key="8">
    <source>
        <dbReference type="SAM" id="MobiDB-lite"/>
    </source>
</evidence>
<feature type="transmembrane region" description="Helical" evidence="9">
    <location>
        <begin position="77"/>
        <end position="99"/>
    </location>
</feature>
<comment type="caution">
    <text evidence="10">The sequence shown here is derived from an EMBL/GenBank/DDBJ whole genome shotgun (WGS) entry which is preliminary data.</text>
</comment>
<feature type="transmembrane region" description="Helical" evidence="9">
    <location>
        <begin position="52"/>
        <end position="71"/>
    </location>
</feature>
<evidence type="ECO:0000256" key="9">
    <source>
        <dbReference type="SAM" id="Phobius"/>
    </source>
</evidence>
<dbReference type="Proteomes" id="UP000803844">
    <property type="component" value="Unassembled WGS sequence"/>
</dbReference>
<dbReference type="PANTHER" id="PTHR10981:SF0">
    <property type="entry name" value="BATTENIN"/>
    <property type="match status" value="1"/>
</dbReference>
<dbReference type="SUPFAM" id="SSF103473">
    <property type="entry name" value="MFS general substrate transporter"/>
    <property type="match status" value="1"/>
</dbReference>
<organism evidence="10 11">
    <name type="scientific">Cryphonectria parasitica (strain ATCC 38755 / EP155)</name>
    <dbReference type="NCBI Taxonomy" id="660469"/>
    <lineage>
        <taxon>Eukaryota</taxon>
        <taxon>Fungi</taxon>
        <taxon>Dikarya</taxon>
        <taxon>Ascomycota</taxon>
        <taxon>Pezizomycotina</taxon>
        <taxon>Sordariomycetes</taxon>
        <taxon>Sordariomycetidae</taxon>
        <taxon>Diaporthales</taxon>
        <taxon>Cryphonectriaceae</taxon>
        <taxon>Cryphonectria-Endothia species complex</taxon>
        <taxon>Cryphonectria</taxon>
    </lineage>
</organism>
<sequence>MEMKHTNKIQTHVNSEGSSMEDIMGNKRKTIVHASGEGGGPRTLNRLRLNKVTIAFFTMGLLIGLPTMVITTAANQMFAGVTGVYGICLDLSAALASFTTPMYARYIPYNVCMIICTLASLLSYLLCTLPQPISDSSHFNKAGPVVGTVLAGFVYAFGSNTYMAVAAFFEPEAVLALSVGSSFSIILGPGVFIGLASAFDQNWRKALLLFLFTGGLIPFVWWGLFDKCGRSEAERSRLGTVGKVESASSSPMTGVGEATLASRVSDVEAVAERAVPAANIVQDGLDTASEPQRPGFGPKRTRVGLLFKELTPKYVFPLFTLERFRARPNTDLQFEIVFFSYGSAQFIFSTLSAARPMPMIWAWALTQLALAVVGIVQLWHPFLTYYGVWVVWMFLVGACVGGGVTNTNYKIAEDFRRAGEPDEVRSFAMSYAGLGNFGGDAFGGALGLVMQVLASRSMKKWTV</sequence>
<evidence type="ECO:0000256" key="3">
    <source>
        <dbReference type="ARBA" id="ARBA00022448"/>
    </source>
</evidence>
<reference evidence="10" key="1">
    <citation type="journal article" date="2020" name="Phytopathology">
        <title>Genome sequence of the chestnut blight fungus Cryphonectria parasitica EP155: A fundamental resource for an archetypical invasive plant pathogen.</title>
        <authorList>
            <person name="Crouch J.A."/>
            <person name="Dawe A."/>
            <person name="Aerts A."/>
            <person name="Barry K."/>
            <person name="Churchill A.C.L."/>
            <person name="Grimwood J."/>
            <person name="Hillman B."/>
            <person name="Milgroom M.G."/>
            <person name="Pangilinan J."/>
            <person name="Smith M."/>
            <person name="Salamov A."/>
            <person name="Schmutz J."/>
            <person name="Yadav J."/>
            <person name="Grigoriev I.V."/>
            <person name="Nuss D."/>
        </authorList>
    </citation>
    <scope>NUCLEOTIDE SEQUENCE</scope>
    <source>
        <strain evidence="10">EP155</strain>
    </source>
</reference>
<feature type="transmembrane region" description="Helical" evidence="9">
    <location>
        <begin position="146"/>
        <end position="169"/>
    </location>
</feature>
<dbReference type="GO" id="GO:0006865">
    <property type="term" value="P:amino acid transport"/>
    <property type="evidence" value="ECO:0007669"/>
    <property type="project" value="UniProtKB-KW"/>
</dbReference>
<dbReference type="OrthoDB" id="5356721at2759"/>
<feature type="transmembrane region" description="Helical" evidence="9">
    <location>
        <begin position="429"/>
        <end position="454"/>
    </location>
</feature>
<dbReference type="GO" id="GO:0016020">
    <property type="term" value="C:membrane"/>
    <property type="evidence" value="ECO:0007669"/>
    <property type="project" value="InterPro"/>
</dbReference>
<keyword evidence="7 9" id="KW-0472">Membrane</keyword>
<feature type="transmembrane region" description="Helical" evidence="9">
    <location>
        <begin position="106"/>
        <end position="126"/>
    </location>
</feature>
<dbReference type="RefSeq" id="XP_040774992.1">
    <property type="nucleotide sequence ID" value="XM_040925825.1"/>
</dbReference>
<dbReference type="EMBL" id="MU032349">
    <property type="protein sequence ID" value="KAF3764031.1"/>
    <property type="molecule type" value="Genomic_DNA"/>
</dbReference>
<feature type="region of interest" description="Disordered" evidence="8">
    <location>
        <begin position="1"/>
        <end position="20"/>
    </location>
</feature>
<accession>A0A9P5CND6</accession>
<name>A0A9P5CND6_CRYP1</name>
<gene>
    <name evidence="10" type="ORF">M406DRAFT_75254</name>
</gene>
<feature type="transmembrane region" description="Helical" evidence="9">
    <location>
        <begin position="332"/>
        <end position="354"/>
    </location>
</feature>
<keyword evidence="6 9" id="KW-1133">Transmembrane helix</keyword>
<feature type="compositionally biased region" description="Polar residues" evidence="8">
    <location>
        <begin position="8"/>
        <end position="18"/>
    </location>
</feature>
<keyword evidence="5" id="KW-0029">Amino-acid transport</keyword>
<evidence type="ECO:0000256" key="6">
    <source>
        <dbReference type="ARBA" id="ARBA00022989"/>
    </source>
</evidence>
<dbReference type="GO" id="GO:0005773">
    <property type="term" value="C:vacuole"/>
    <property type="evidence" value="ECO:0007669"/>
    <property type="project" value="UniProtKB-ARBA"/>
</dbReference>
<feature type="transmembrane region" description="Helical" evidence="9">
    <location>
        <begin position="386"/>
        <end position="409"/>
    </location>
</feature>
<comment type="similarity">
    <text evidence="2">Belongs to the battenin family.</text>
</comment>
<proteinExistence type="inferred from homology"/>
<dbReference type="GO" id="GO:0012505">
    <property type="term" value="C:endomembrane system"/>
    <property type="evidence" value="ECO:0007669"/>
    <property type="project" value="UniProtKB-SubCell"/>
</dbReference>
<evidence type="ECO:0000313" key="11">
    <source>
        <dbReference type="Proteomes" id="UP000803844"/>
    </source>
</evidence>
<dbReference type="AlphaFoldDB" id="A0A9P5CND6"/>
<dbReference type="GO" id="GO:0051453">
    <property type="term" value="P:regulation of intracellular pH"/>
    <property type="evidence" value="ECO:0007669"/>
    <property type="project" value="TreeGrafter"/>
</dbReference>
<comment type="subcellular location">
    <subcellularLocation>
        <location evidence="1">Endomembrane system</location>
        <topology evidence="1">Multi-pass membrane protein</topology>
    </subcellularLocation>
</comment>
<keyword evidence="11" id="KW-1185">Reference proteome</keyword>
<evidence type="ECO:0000256" key="4">
    <source>
        <dbReference type="ARBA" id="ARBA00022692"/>
    </source>
</evidence>
<protein>
    <recommendedName>
        <fullName evidence="12">Protein BTN</fullName>
    </recommendedName>
</protein>